<protein>
    <recommendedName>
        <fullName evidence="4">Right-handed parallel beta-helix repeat-containing protein</fullName>
    </recommendedName>
</protein>
<dbReference type="Proteomes" id="UP000326979">
    <property type="component" value="Unassembled WGS sequence"/>
</dbReference>
<evidence type="ECO:0008006" key="4">
    <source>
        <dbReference type="Google" id="ProtNLM"/>
    </source>
</evidence>
<gene>
    <name evidence="2" type="ORF">FNH04_10835</name>
</gene>
<dbReference type="PANTHER" id="PTHR11319:SF35">
    <property type="entry name" value="OUTER MEMBRANE PROTEIN PMPC-RELATED"/>
    <property type="match status" value="1"/>
</dbReference>
<feature type="chain" id="PRO_5024835697" description="Right-handed parallel beta-helix repeat-containing protein" evidence="1">
    <location>
        <begin position="30"/>
        <end position="381"/>
    </location>
</feature>
<name>A0A5N8VYP7_9ACTN</name>
<evidence type="ECO:0000256" key="1">
    <source>
        <dbReference type="SAM" id="SignalP"/>
    </source>
</evidence>
<reference evidence="2 3" key="1">
    <citation type="submission" date="2019-07" db="EMBL/GenBank/DDBJ databases">
        <title>New species of Amycolatopsis and Streptomyces.</title>
        <authorList>
            <person name="Duangmal K."/>
            <person name="Teo W.F.A."/>
            <person name="Lipun K."/>
        </authorList>
    </citation>
    <scope>NUCLEOTIDE SEQUENCE [LARGE SCALE GENOMIC DNA]</scope>
    <source>
        <strain evidence="2 3">TISTR 2346</strain>
    </source>
</reference>
<comment type="caution">
    <text evidence="2">The sequence shown here is derived from an EMBL/GenBank/DDBJ whole genome shotgun (WGS) entry which is preliminary data.</text>
</comment>
<dbReference type="OrthoDB" id="3403180at2"/>
<proteinExistence type="predicted"/>
<sequence length="381" mass="37006">MRLAPQAGGVLAAVALALGLAAVPVPAHAAPINCDEAALVAAIDAANLAGGGTIDLAANCVYTLDTVVPPVGGTGPNGLPVIGENITVNGSNSVIERSTAPGTPKFRIFEVGGTDGALTLNGVVLRNGNPTDLGSEDGGAILVNSGRVLAVGNSVVSGNTAQEGGAIASYSGSSTTISSSRLHGNAAFFGGGAFYTVGDSTIRSTTLWDNEANHGGAVHSLGTLLVQSSIVRSNSALEAGGGVYTAGTGTIRGSSVRNNTAGAGGGLFHLVGSLTVNTSDIGGNTADQEGGGVRNGDTLSINSSTLSANKVTGSGSQGGGLYNHAGTATLTRSVVVSNSAVLEAGGVYENAGSTVSLVSSLVAGNAPNNCRPPGSVPGCIN</sequence>
<dbReference type="InterPro" id="IPR011050">
    <property type="entry name" value="Pectin_lyase_fold/virulence"/>
</dbReference>
<dbReference type="AlphaFoldDB" id="A0A5N8VYP7"/>
<keyword evidence="3" id="KW-1185">Reference proteome</keyword>
<dbReference type="RefSeq" id="WP_152782857.1">
    <property type="nucleotide sequence ID" value="NZ_BAABEQ010000027.1"/>
</dbReference>
<dbReference type="PANTHER" id="PTHR11319">
    <property type="entry name" value="G PROTEIN-COUPLED RECEPTOR-RELATED"/>
    <property type="match status" value="1"/>
</dbReference>
<dbReference type="EMBL" id="VJZE01000052">
    <property type="protein sequence ID" value="MPY40390.1"/>
    <property type="molecule type" value="Genomic_DNA"/>
</dbReference>
<accession>A0A5N8VYP7</accession>
<feature type="signal peptide" evidence="1">
    <location>
        <begin position="1"/>
        <end position="29"/>
    </location>
</feature>
<organism evidence="2 3">
    <name type="scientific">Streptomyces phyllanthi</name>
    <dbReference type="NCBI Taxonomy" id="1803180"/>
    <lineage>
        <taxon>Bacteria</taxon>
        <taxon>Bacillati</taxon>
        <taxon>Actinomycetota</taxon>
        <taxon>Actinomycetes</taxon>
        <taxon>Kitasatosporales</taxon>
        <taxon>Streptomycetaceae</taxon>
        <taxon>Streptomyces</taxon>
    </lineage>
</organism>
<evidence type="ECO:0000313" key="3">
    <source>
        <dbReference type="Proteomes" id="UP000326979"/>
    </source>
</evidence>
<dbReference type="SUPFAM" id="SSF51126">
    <property type="entry name" value="Pectin lyase-like"/>
    <property type="match status" value="2"/>
</dbReference>
<evidence type="ECO:0000313" key="2">
    <source>
        <dbReference type="EMBL" id="MPY40390.1"/>
    </source>
</evidence>
<keyword evidence="1" id="KW-0732">Signal</keyword>